<dbReference type="CDD" id="cd12797">
    <property type="entry name" value="M23_peptidase"/>
    <property type="match status" value="1"/>
</dbReference>
<dbReference type="InterPro" id="IPR036779">
    <property type="entry name" value="LysM_dom_sf"/>
</dbReference>
<dbReference type="EMBL" id="BMHY01000005">
    <property type="protein sequence ID" value="GGG71610.1"/>
    <property type="molecule type" value="Genomic_DNA"/>
</dbReference>
<dbReference type="Gene3D" id="3.10.350.10">
    <property type="entry name" value="LysM domain"/>
    <property type="match status" value="1"/>
</dbReference>
<dbReference type="InterPro" id="IPR011098">
    <property type="entry name" value="G5_dom"/>
</dbReference>
<dbReference type="AlphaFoldDB" id="A0A917H958"/>
<keyword evidence="5" id="KW-1185">Reference proteome</keyword>
<sequence length="518" mass="56449">MSEFRPKDRIRKSWNATVQFFRQARPQQKQGMIQQQSSSETAPWWRTKTAMITAGIVVIAAAAGIGGTQYVQANTVDYYNVYRDGTVVGSVSDPSEVEQLIAKQTEQVENSNPELRMVLDAGTITYTSESAFKAVPETEATLGKLAGMFNSHAVGVELKIDGKTVGIVKDQATADAILTRVQSKYAPQLASAKKKSGEVTTLSYSGAAAKASREDSAKNGVELKAVQFVEDVKTTDVSIDPSKIANADDLYKQLIQGSIQPTKYTVQQGDCIGCIAEKFDISPQVIYDNNRWIEEDKIKAGDVLDLTVLQPEITVKTIENVVETVKIEPQVEIQKNASMRAGETKTIREGTSGQKRLTYRIVKQNGYLVSEELVDSEVLVKAIPSIIVKGTKVILGEGTGKFAVPVSNWSLSSKYGQRWGRSHKGIDITGNKTIKASDNGVVTFVGTKNGYGNTVIIDHKNGYETLYGHLSSFDVKVGDIVEKGDKIAIMGSTGRSTGVHLHFEIHKNGSVQNPLTYL</sequence>
<reference evidence="4 5" key="1">
    <citation type="journal article" date="2014" name="Int. J. Syst. Evol. Microbiol.">
        <title>Complete genome sequence of Corynebacterium casei LMG S-19264T (=DSM 44701T), isolated from a smear-ripened cheese.</title>
        <authorList>
            <consortium name="US DOE Joint Genome Institute (JGI-PGF)"/>
            <person name="Walter F."/>
            <person name="Albersmeier A."/>
            <person name="Kalinowski J."/>
            <person name="Ruckert C."/>
        </authorList>
    </citation>
    <scope>NUCLEOTIDE SEQUENCE [LARGE SCALE GENOMIC DNA]</scope>
    <source>
        <strain evidence="4 5">CGMCC 1.15286</strain>
    </source>
</reference>
<dbReference type="InterPro" id="IPR050570">
    <property type="entry name" value="Cell_wall_metabolism_enzyme"/>
</dbReference>
<dbReference type="PROSITE" id="PS51782">
    <property type="entry name" value="LYSM"/>
    <property type="match status" value="1"/>
</dbReference>
<dbReference type="GO" id="GO:0004222">
    <property type="term" value="F:metalloendopeptidase activity"/>
    <property type="evidence" value="ECO:0007669"/>
    <property type="project" value="TreeGrafter"/>
</dbReference>
<dbReference type="PANTHER" id="PTHR21666:SF270">
    <property type="entry name" value="MUREIN HYDROLASE ACTIVATOR ENVC"/>
    <property type="match status" value="1"/>
</dbReference>
<name>A0A917H958_9BACL</name>
<dbReference type="InterPro" id="IPR018392">
    <property type="entry name" value="LysM"/>
</dbReference>
<dbReference type="PROSITE" id="PS51109">
    <property type="entry name" value="G5"/>
    <property type="match status" value="1"/>
</dbReference>
<dbReference type="SMART" id="SM00257">
    <property type="entry name" value="LysM"/>
    <property type="match status" value="1"/>
</dbReference>
<dbReference type="Gene3D" id="2.70.70.10">
    <property type="entry name" value="Glucose Permease (Domain IIA)"/>
    <property type="match status" value="1"/>
</dbReference>
<dbReference type="CDD" id="cd00118">
    <property type="entry name" value="LysM"/>
    <property type="match status" value="1"/>
</dbReference>
<feature type="domain" description="G5" evidence="2">
    <location>
        <begin position="313"/>
        <end position="393"/>
    </location>
</feature>
<keyword evidence="1" id="KW-0732">Signal</keyword>
<dbReference type="Pfam" id="PF01551">
    <property type="entry name" value="Peptidase_M23"/>
    <property type="match status" value="1"/>
</dbReference>
<dbReference type="PANTHER" id="PTHR21666">
    <property type="entry name" value="PEPTIDASE-RELATED"/>
    <property type="match status" value="1"/>
</dbReference>
<dbReference type="SUPFAM" id="SSF51261">
    <property type="entry name" value="Duplicated hybrid motif"/>
    <property type="match status" value="1"/>
</dbReference>
<dbReference type="InterPro" id="IPR011055">
    <property type="entry name" value="Dup_hybrid_motif"/>
</dbReference>
<evidence type="ECO:0000313" key="5">
    <source>
        <dbReference type="Proteomes" id="UP000600247"/>
    </source>
</evidence>
<comment type="caution">
    <text evidence="4">The sequence shown here is derived from an EMBL/GenBank/DDBJ whole genome shotgun (WGS) entry which is preliminary data.</text>
</comment>
<accession>A0A917H958</accession>
<dbReference type="SUPFAM" id="SSF54106">
    <property type="entry name" value="LysM domain"/>
    <property type="match status" value="1"/>
</dbReference>
<organism evidence="4 5">
    <name type="scientific">Paenibacillus radicis</name>
    <name type="common">ex Gao et al. 2016</name>
    <dbReference type="NCBI Taxonomy" id="1737354"/>
    <lineage>
        <taxon>Bacteria</taxon>
        <taxon>Bacillati</taxon>
        <taxon>Bacillota</taxon>
        <taxon>Bacilli</taxon>
        <taxon>Bacillales</taxon>
        <taxon>Paenibacillaceae</taxon>
        <taxon>Paenibacillus</taxon>
    </lineage>
</organism>
<dbReference type="Pfam" id="PF07501">
    <property type="entry name" value="G5"/>
    <property type="match status" value="1"/>
</dbReference>
<proteinExistence type="predicted"/>
<evidence type="ECO:0000256" key="1">
    <source>
        <dbReference type="ARBA" id="ARBA00022729"/>
    </source>
</evidence>
<feature type="domain" description="LysM" evidence="3">
    <location>
        <begin position="262"/>
        <end position="306"/>
    </location>
</feature>
<dbReference type="RefSeq" id="WP_188889915.1">
    <property type="nucleotide sequence ID" value="NZ_BMHY01000005.1"/>
</dbReference>
<dbReference type="SMART" id="SM01208">
    <property type="entry name" value="G5"/>
    <property type="match status" value="1"/>
</dbReference>
<dbReference type="Gene3D" id="2.20.230.10">
    <property type="entry name" value="Resuscitation-promoting factor rpfb"/>
    <property type="match status" value="1"/>
</dbReference>
<evidence type="ECO:0000313" key="4">
    <source>
        <dbReference type="EMBL" id="GGG71610.1"/>
    </source>
</evidence>
<dbReference type="Pfam" id="PF01476">
    <property type="entry name" value="LysM"/>
    <property type="match status" value="1"/>
</dbReference>
<dbReference type="Proteomes" id="UP000600247">
    <property type="component" value="Unassembled WGS sequence"/>
</dbReference>
<gene>
    <name evidence="4" type="ORF">GCM10010918_28980</name>
</gene>
<evidence type="ECO:0000259" key="3">
    <source>
        <dbReference type="PROSITE" id="PS51782"/>
    </source>
</evidence>
<protein>
    <submittedName>
        <fullName evidence="4">Metalloendopeptidase</fullName>
    </submittedName>
</protein>
<evidence type="ECO:0000259" key="2">
    <source>
        <dbReference type="PROSITE" id="PS51109"/>
    </source>
</evidence>
<dbReference type="InterPro" id="IPR016047">
    <property type="entry name" value="M23ase_b-sheet_dom"/>
</dbReference>